<evidence type="ECO:0000313" key="2">
    <source>
        <dbReference type="Proteomes" id="UP001165960"/>
    </source>
</evidence>
<proteinExistence type="predicted"/>
<sequence>MLQLLSNQLLMKARQSPNLSLYPEEALQQMTTRQLLTSALSLCMLSLQLSSVCPFSSHRLM</sequence>
<organism evidence="1 2">
    <name type="scientific">Entomophthora muscae</name>
    <dbReference type="NCBI Taxonomy" id="34485"/>
    <lineage>
        <taxon>Eukaryota</taxon>
        <taxon>Fungi</taxon>
        <taxon>Fungi incertae sedis</taxon>
        <taxon>Zoopagomycota</taxon>
        <taxon>Entomophthoromycotina</taxon>
        <taxon>Entomophthoromycetes</taxon>
        <taxon>Entomophthorales</taxon>
        <taxon>Entomophthoraceae</taxon>
        <taxon>Entomophthora</taxon>
    </lineage>
</organism>
<protein>
    <submittedName>
        <fullName evidence="1">Uncharacterized protein</fullName>
    </submittedName>
</protein>
<gene>
    <name evidence="1" type="ORF">DSO57_1000173</name>
</gene>
<dbReference type="EMBL" id="QTSX02003551">
    <property type="protein sequence ID" value="KAJ9071168.1"/>
    <property type="molecule type" value="Genomic_DNA"/>
</dbReference>
<keyword evidence="2" id="KW-1185">Reference proteome</keyword>
<comment type="caution">
    <text evidence="1">The sequence shown here is derived from an EMBL/GenBank/DDBJ whole genome shotgun (WGS) entry which is preliminary data.</text>
</comment>
<accession>A0ACC2T919</accession>
<reference evidence="1" key="1">
    <citation type="submission" date="2022-04" db="EMBL/GenBank/DDBJ databases">
        <title>Genome of the entomopathogenic fungus Entomophthora muscae.</title>
        <authorList>
            <person name="Elya C."/>
            <person name="Lovett B.R."/>
            <person name="Lee E."/>
            <person name="Macias A.M."/>
            <person name="Hajek A.E."/>
            <person name="De Bivort B.L."/>
            <person name="Kasson M.T."/>
            <person name="De Fine Licht H.H."/>
            <person name="Stajich J.E."/>
        </authorList>
    </citation>
    <scope>NUCLEOTIDE SEQUENCE</scope>
    <source>
        <strain evidence="1">Berkeley</strain>
    </source>
</reference>
<dbReference type="Proteomes" id="UP001165960">
    <property type="component" value="Unassembled WGS sequence"/>
</dbReference>
<name>A0ACC2T919_9FUNG</name>
<evidence type="ECO:0000313" key="1">
    <source>
        <dbReference type="EMBL" id="KAJ9071168.1"/>
    </source>
</evidence>